<keyword evidence="3" id="KW-0690">Ribosome biogenesis</keyword>
<feature type="domain" description="RNase L inhibitor RLI-like possible metal-binding" evidence="8">
    <location>
        <begin position="2"/>
        <end position="21"/>
    </location>
</feature>
<keyword evidence="5" id="KW-0808">Transferase</keyword>
<organism evidence="9">
    <name type="scientific">uncultured marine thaumarchaeote KM3_53_E01</name>
    <dbReference type="NCBI Taxonomy" id="1456183"/>
    <lineage>
        <taxon>Archaea</taxon>
        <taxon>Nitrososphaerota</taxon>
        <taxon>environmental samples</taxon>
    </lineage>
</organism>
<evidence type="ECO:0000256" key="4">
    <source>
        <dbReference type="ARBA" id="ARBA00022552"/>
    </source>
</evidence>
<evidence type="ECO:0000256" key="3">
    <source>
        <dbReference type="ARBA" id="ARBA00022517"/>
    </source>
</evidence>
<dbReference type="InterPro" id="IPR007209">
    <property type="entry name" value="RNaseL-inhib-like_metal-bd_dom"/>
</dbReference>
<dbReference type="AlphaFoldDB" id="A0A075H949"/>
<evidence type="ECO:0000256" key="2">
    <source>
        <dbReference type="ARBA" id="ARBA00022490"/>
    </source>
</evidence>
<keyword evidence="2" id="KW-0963">Cytoplasm</keyword>
<dbReference type="GO" id="GO:0006364">
    <property type="term" value="P:rRNA processing"/>
    <property type="evidence" value="ECO:0007669"/>
    <property type="project" value="UniProtKB-KW"/>
</dbReference>
<evidence type="ECO:0000256" key="1">
    <source>
        <dbReference type="ARBA" id="ARBA00014114"/>
    </source>
</evidence>
<name>A0A075H949_9ARCH</name>
<dbReference type="EMBL" id="KF900925">
    <property type="protein sequence ID" value="AIF11710.1"/>
    <property type="molecule type" value="Genomic_DNA"/>
</dbReference>
<evidence type="ECO:0000259" key="7">
    <source>
        <dbReference type="Pfam" id="PF04034"/>
    </source>
</evidence>
<feature type="domain" description="16S/18S rRNA aminocarboxypropyltransferase Tsr3 C-terminal" evidence="7">
    <location>
        <begin position="33"/>
        <end position="156"/>
    </location>
</feature>
<sequence length="161" mass="18348">MNQDDPKKCTALKLVRLGLVKKITLKQVPKNSILLNPMSDNILCKTDQKHLRSGLVVIDCSWKKGSDVFKNRFPGINRRLPILQAGNPTNYSRLFTLSSSEALAASLFITGNFQESELVLSKFKWGHTFFELNSEILDDYSNANTSEEISLIEKEYYQKFL</sequence>
<evidence type="ECO:0000313" key="9">
    <source>
        <dbReference type="EMBL" id="AIF11710.1"/>
    </source>
</evidence>
<keyword evidence="6" id="KW-0949">S-adenosyl-L-methionine</keyword>
<dbReference type="NCBIfam" id="NF002621">
    <property type="entry name" value="PRK02287.1"/>
    <property type="match status" value="1"/>
</dbReference>
<proteinExistence type="predicted"/>
<dbReference type="InterPro" id="IPR007177">
    <property type="entry name" value="Tsr3_C"/>
</dbReference>
<evidence type="ECO:0000256" key="5">
    <source>
        <dbReference type="ARBA" id="ARBA00022679"/>
    </source>
</evidence>
<dbReference type="Pfam" id="PF04068">
    <property type="entry name" value="Fer4_RLI"/>
    <property type="match status" value="1"/>
</dbReference>
<dbReference type="InterPro" id="IPR022968">
    <property type="entry name" value="Tsr3-like"/>
</dbReference>
<dbReference type="Pfam" id="PF04034">
    <property type="entry name" value="Ribo_biogen_C"/>
    <property type="match status" value="1"/>
</dbReference>
<reference evidence="9" key="1">
    <citation type="journal article" date="2014" name="Genome Biol. Evol.">
        <title>Pangenome evidence for extensive interdomain horizontal transfer affecting lineage core and shell genes in uncultured planktonic thaumarchaeota and euryarchaeota.</title>
        <authorList>
            <person name="Deschamps P."/>
            <person name="Zivanovic Y."/>
            <person name="Moreira D."/>
            <person name="Rodriguez-Valera F."/>
            <person name="Lopez-Garcia P."/>
        </authorList>
    </citation>
    <scope>NUCLEOTIDE SEQUENCE</scope>
</reference>
<accession>A0A075H949</accession>
<evidence type="ECO:0000259" key="8">
    <source>
        <dbReference type="Pfam" id="PF04068"/>
    </source>
</evidence>
<dbReference type="PANTHER" id="PTHR20426">
    <property type="entry name" value="RIBOSOME BIOGENESIS PROTEIN TSR3 HOMOLOG"/>
    <property type="match status" value="1"/>
</dbReference>
<keyword evidence="4" id="KW-0698">rRNA processing</keyword>
<gene>
    <name evidence="9" type="primary">TSR3</name>
</gene>
<evidence type="ECO:0000256" key="6">
    <source>
        <dbReference type="ARBA" id="ARBA00022691"/>
    </source>
</evidence>
<dbReference type="PANTHER" id="PTHR20426:SF0">
    <property type="entry name" value="18S RRNA AMINOCARBOXYPROPYLTRANSFERASE"/>
    <property type="match status" value="1"/>
</dbReference>
<dbReference type="GO" id="GO:0106388">
    <property type="term" value="F:rRNA small subunit aminocarboxypropyltransferase activity"/>
    <property type="evidence" value="ECO:0007669"/>
    <property type="project" value="InterPro"/>
</dbReference>
<protein>
    <recommendedName>
        <fullName evidence="1">16S rRNA aminocarboxypropyltransferase</fullName>
    </recommendedName>
</protein>